<protein>
    <submittedName>
        <fullName evidence="2">Uncharacterized protein</fullName>
    </submittedName>
</protein>
<evidence type="ECO:0000256" key="1">
    <source>
        <dbReference type="SAM" id="Phobius"/>
    </source>
</evidence>
<evidence type="ECO:0000313" key="3">
    <source>
        <dbReference type="Proteomes" id="UP001620626"/>
    </source>
</evidence>
<keyword evidence="1" id="KW-1133">Transmembrane helix</keyword>
<accession>A0ABD2J8I3</accession>
<keyword evidence="1" id="KW-0812">Transmembrane</keyword>
<reference evidence="2 3" key="1">
    <citation type="submission" date="2024-10" db="EMBL/GenBank/DDBJ databases">
        <authorList>
            <person name="Kim D."/>
        </authorList>
    </citation>
    <scope>NUCLEOTIDE SEQUENCE [LARGE SCALE GENOMIC DNA]</scope>
    <source>
        <strain evidence="2">BH-2024</strain>
    </source>
</reference>
<gene>
    <name evidence="2" type="ORF">niasHT_030949</name>
</gene>
<keyword evidence="1" id="KW-0472">Membrane</keyword>
<name>A0ABD2J8I3_9BILA</name>
<organism evidence="2 3">
    <name type="scientific">Heterodera trifolii</name>
    <dbReference type="NCBI Taxonomy" id="157864"/>
    <lineage>
        <taxon>Eukaryota</taxon>
        <taxon>Metazoa</taxon>
        <taxon>Ecdysozoa</taxon>
        <taxon>Nematoda</taxon>
        <taxon>Chromadorea</taxon>
        <taxon>Rhabditida</taxon>
        <taxon>Tylenchina</taxon>
        <taxon>Tylenchomorpha</taxon>
        <taxon>Tylenchoidea</taxon>
        <taxon>Heteroderidae</taxon>
        <taxon>Heteroderinae</taxon>
        <taxon>Heterodera</taxon>
    </lineage>
</organism>
<proteinExistence type="predicted"/>
<keyword evidence="3" id="KW-1185">Reference proteome</keyword>
<dbReference type="AlphaFoldDB" id="A0ABD2J8I3"/>
<evidence type="ECO:0000313" key="2">
    <source>
        <dbReference type="EMBL" id="KAL3086870.1"/>
    </source>
</evidence>
<comment type="caution">
    <text evidence="2">The sequence shown here is derived from an EMBL/GenBank/DDBJ whole genome shotgun (WGS) entry which is preliminary data.</text>
</comment>
<feature type="transmembrane region" description="Helical" evidence="1">
    <location>
        <begin position="30"/>
        <end position="51"/>
    </location>
</feature>
<dbReference type="Proteomes" id="UP001620626">
    <property type="component" value="Unassembled WGS sequence"/>
</dbReference>
<dbReference type="EMBL" id="JBICBT010001030">
    <property type="protein sequence ID" value="KAL3086870.1"/>
    <property type="molecule type" value="Genomic_DNA"/>
</dbReference>
<sequence>MPWFADSFASQIDGLSRAIALSVQWLLLHWWLLLLLLLTVWLFHCCFVCCLQMNLCESLCCCFCCGYLCGCCSNDGDCVLLPLWNDANSQRPFINSDGYTIISV</sequence>